<dbReference type="SUPFAM" id="SSF51445">
    <property type="entry name" value="(Trans)glycosidases"/>
    <property type="match status" value="1"/>
</dbReference>
<dbReference type="EMBL" id="CP120678">
    <property type="protein sequence ID" value="WIW71490.1"/>
    <property type="molecule type" value="Genomic_DNA"/>
</dbReference>
<name>A0A9Y2AKW8_9FIRM</name>
<dbReference type="PANTHER" id="PTHR46066:SF2">
    <property type="entry name" value="CHITINASE DOMAIN-CONTAINING PROTEIN 1"/>
    <property type="match status" value="1"/>
</dbReference>
<feature type="signal peptide" evidence="1">
    <location>
        <begin position="1"/>
        <end position="23"/>
    </location>
</feature>
<accession>A0A9Y2AKW8</accession>
<dbReference type="Gene3D" id="3.20.20.80">
    <property type="entry name" value="Glycosidases"/>
    <property type="match status" value="1"/>
</dbReference>
<dbReference type="InterPro" id="IPR011583">
    <property type="entry name" value="Chitinase_II/V-like_cat"/>
</dbReference>
<dbReference type="InterPro" id="IPR029070">
    <property type="entry name" value="Chitinase_insertion_sf"/>
</dbReference>
<dbReference type="InterPro" id="IPR017853">
    <property type="entry name" value="GH"/>
</dbReference>
<feature type="chain" id="PRO_5040814640" evidence="1">
    <location>
        <begin position="24"/>
        <end position="478"/>
    </location>
</feature>
<gene>
    <name evidence="3" type="ORF">P3F81_04060</name>
</gene>
<protein>
    <submittedName>
        <fullName evidence="3">Glycosyl hydrolase family 18 protein</fullName>
    </submittedName>
</protein>
<dbReference type="Proteomes" id="UP001243623">
    <property type="component" value="Chromosome"/>
</dbReference>
<keyword evidence="3" id="KW-0378">Hydrolase</keyword>
<evidence type="ECO:0000313" key="4">
    <source>
        <dbReference type="Proteomes" id="UP001243623"/>
    </source>
</evidence>
<dbReference type="Gene3D" id="3.10.50.10">
    <property type="match status" value="1"/>
</dbReference>
<dbReference type="KEGG" id="sgbi:P3F81_04060"/>
<feature type="domain" description="GH18" evidence="2">
    <location>
        <begin position="162"/>
        <end position="478"/>
    </location>
</feature>
<keyword evidence="4" id="KW-1185">Reference proteome</keyword>
<evidence type="ECO:0000313" key="3">
    <source>
        <dbReference type="EMBL" id="WIW71490.1"/>
    </source>
</evidence>
<dbReference type="PANTHER" id="PTHR46066">
    <property type="entry name" value="CHITINASE DOMAIN-CONTAINING PROTEIN 1 FAMILY MEMBER"/>
    <property type="match status" value="1"/>
</dbReference>
<dbReference type="InterPro" id="IPR001223">
    <property type="entry name" value="Glyco_hydro18_cat"/>
</dbReference>
<keyword evidence="1" id="KW-0732">Signal</keyword>
<dbReference type="Pfam" id="PF00704">
    <property type="entry name" value="Glyco_hydro_18"/>
    <property type="match status" value="1"/>
</dbReference>
<proteinExistence type="predicted"/>
<dbReference type="GO" id="GO:0008061">
    <property type="term" value="F:chitin binding"/>
    <property type="evidence" value="ECO:0007669"/>
    <property type="project" value="InterPro"/>
</dbReference>
<organism evidence="3 4">
    <name type="scientific">Selenobaculum gibii</name>
    <dbReference type="NCBI Taxonomy" id="3054208"/>
    <lineage>
        <taxon>Bacteria</taxon>
        <taxon>Bacillati</taxon>
        <taxon>Bacillota</taxon>
        <taxon>Negativicutes</taxon>
        <taxon>Selenomonadales</taxon>
        <taxon>Selenomonadaceae</taxon>
        <taxon>Selenobaculum</taxon>
    </lineage>
</organism>
<dbReference type="RefSeq" id="WP_309320678.1">
    <property type="nucleotide sequence ID" value="NZ_CP120678.1"/>
</dbReference>
<dbReference type="SMART" id="SM00636">
    <property type="entry name" value="Glyco_18"/>
    <property type="match status" value="1"/>
</dbReference>
<dbReference type="AlphaFoldDB" id="A0A9Y2AKW8"/>
<evidence type="ECO:0000256" key="1">
    <source>
        <dbReference type="SAM" id="SignalP"/>
    </source>
</evidence>
<dbReference type="PROSITE" id="PS51910">
    <property type="entry name" value="GH18_2"/>
    <property type="match status" value="1"/>
</dbReference>
<reference evidence="3" key="1">
    <citation type="submission" date="2023-03" db="EMBL/GenBank/DDBJ databases">
        <title>Selenobaculum gbiensis gen. nov. sp. nov., a new bacterium isolated from the gut microbiota of IBD patient.</title>
        <authorList>
            <person name="Yeo S."/>
            <person name="Park H."/>
            <person name="Huh C.S."/>
        </authorList>
    </citation>
    <scope>NUCLEOTIDE SEQUENCE</scope>
    <source>
        <strain evidence="3">ICN-92133</strain>
    </source>
</reference>
<sequence>MKKYFILVLTTLLICIGTISALANPKTMQIELIHDNFIFTADDLAYVDENEVFVPGSFLQKNIYQMTYEEGSRQLHGQFSMPKIRLNANKADDLLFKGFEINLPTKVISNKPYVNIYGMDKLFGSELLVNDKEEKVIITLKKYTFFNPANLSISNKKVSRNEKISLVWQPTFEDENNLAKIDKIQGVNVVSPCWFSIDNQWGLVKNQADIAYVKAAKEKGYSVWPLITNSFDPDLTKSIVHNPNARKNVIKQLLLYVALYNLDGINLDFENIYEEDREAVSVFVQEISDALHELNVIVSIDVTVPSNVSQWSLSYDRKAYSKSVDYVMLMAYDEHWRTSPVSGSVASIGWVEQGVENTLKEVPADKLILGIPLYMREWKETNQSGKTKVEAKTLSMMQSDELIKKHKVKLNWLADKGQNYFEFTANNAKYRVWVEDERSIQMKLDLVHQYKLAGVAGWRKGFEKSEIWKTVNETLFKQ</sequence>
<dbReference type="GO" id="GO:0016787">
    <property type="term" value="F:hydrolase activity"/>
    <property type="evidence" value="ECO:0007669"/>
    <property type="project" value="UniProtKB-KW"/>
</dbReference>
<dbReference type="GO" id="GO:0005975">
    <property type="term" value="P:carbohydrate metabolic process"/>
    <property type="evidence" value="ECO:0007669"/>
    <property type="project" value="InterPro"/>
</dbReference>
<evidence type="ECO:0000259" key="2">
    <source>
        <dbReference type="PROSITE" id="PS51910"/>
    </source>
</evidence>